<keyword evidence="5 7" id="KW-1133">Transmembrane helix</keyword>
<dbReference type="PANTHER" id="PTHR43163">
    <property type="entry name" value="DIPEPTIDE TRANSPORT SYSTEM PERMEASE PROTEIN DPPB-RELATED"/>
    <property type="match status" value="1"/>
</dbReference>
<dbReference type="EMBL" id="SBIP01000003">
    <property type="protein sequence ID" value="RWX76750.1"/>
    <property type="molecule type" value="Genomic_DNA"/>
</dbReference>
<dbReference type="Pfam" id="PF00528">
    <property type="entry name" value="BPD_transp_1"/>
    <property type="match status" value="1"/>
</dbReference>
<comment type="similarity">
    <text evidence="7">Belongs to the binding-protein-dependent transport system permease family.</text>
</comment>
<dbReference type="AlphaFoldDB" id="A0A3S4UM14"/>
<evidence type="ECO:0000256" key="7">
    <source>
        <dbReference type="RuleBase" id="RU363032"/>
    </source>
</evidence>
<feature type="transmembrane region" description="Helical" evidence="7">
    <location>
        <begin position="12"/>
        <end position="30"/>
    </location>
</feature>
<protein>
    <submittedName>
        <fullName evidence="9">ABC transporter permease</fullName>
    </submittedName>
</protein>
<feature type="transmembrane region" description="Helical" evidence="7">
    <location>
        <begin position="104"/>
        <end position="125"/>
    </location>
</feature>
<dbReference type="Proteomes" id="UP000287687">
    <property type="component" value="Unassembled WGS sequence"/>
</dbReference>
<evidence type="ECO:0000259" key="8">
    <source>
        <dbReference type="PROSITE" id="PS50928"/>
    </source>
</evidence>
<dbReference type="Pfam" id="PF19300">
    <property type="entry name" value="BPD_transp_1_N"/>
    <property type="match status" value="1"/>
</dbReference>
<keyword evidence="10" id="KW-1185">Reference proteome</keyword>
<dbReference type="Gene3D" id="1.10.3720.10">
    <property type="entry name" value="MetI-like"/>
    <property type="match status" value="1"/>
</dbReference>
<feature type="transmembrane region" description="Helical" evidence="7">
    <location>
        <begin position="284"/>
        <end position="306"/>
    </location>
</feature>
<name>A0A3S4UM14_9HYPH</name>
<dbReference type="GO" id="GO:0055085">
    <property type="term" value="P:transmembrane transport"/>
    <property type="evidence" value="ECO:0007669"/>
    <property type="project" value="InterPro"/>
</dbReference>
<accession>A0A3S4UM14</accession>
<dbReference type="SUPFAM" id="SSF161098">
    <property type="entry name" value="MetI-like"/>
    <property type="match status" value="1"/>
</dbReference>
<evidence type="ECO:0000313" key="10">
    <source>
        <dbReference type="Proteomes" id="UP000287687"/>
    </source>
</evidence>
<feature type="transmembrane region" description="Helical" evidence="7">
    <location>
        <begin position="234"/>
        <end position="264"/>
    </location>
</feature>
<dbReference type="RefSeq" id="WP_128443667.1">
    <property type="nucleotide sequence ID" value="NZ_SBIP01000003.1"/>
</dbReference>
<dbReference type="InterPro" id="IPR045621">
    <property type="entry name" value="BPD_transp_1_N"/>
</dbReference>
<dbReference type="OrthoDB" id="9805855at2"/>
<comment type="caution">
    <text evidence="9">The sequence shown here is derived from an EMBL/GenBank/DDBJ whole genome shotgun (WGS) entry which is preliminary data.</text>
</comment>
<feature type="transmembrane region" description="Helical" evidence="7">
    <location>
        <begin position="137"/>
        <end position="159"/>
    </location>
</feature>
<reference evidence="9 10" key="1">
    <citation type="submission" date="2019-01" db="EMBL/GenBank/DDBJ databases">
        <title>The draft genome of Rhizobium sp. 24NR.</title>
        <authorList>
            <person name="Liu L."/>
            <person name="Liang L."/>
            <person name="Shi S."/>
            <person name="Xu L."/>
            <person name="Wang X."/>
            <person name="Li L."/>
            <person name="Zhang X."/>
        </authorList>
    </citation>
    <scope>NUCLEOTIDE SEQUENCE [LARGE SCALE GENOMIC DNA]</scope>
    <source>
        <strain evidence="9 10">24NR</strain>
    </source>
</reference>
<dbReference type="PROSITE" id="PS50928">
    <property type="entry name" value="ABC_TM1"/>
    <property type="match status" value="1"/>
</dbReference>
<dbReference type="InterPro" id="IPR000515">
    <property type="entry name" value="MetI-like"/>
</dbReference>
<feature type="transmembrane region" description="Helical" evidence="7">
    <location>
        <begin position="179"/>
        <end position="200"/>
    </location>
</feature>
<evidence type="ECO:0000256" key="1">
    <source>
        <dbReference type="ARBA" id="ARBA00004651"/>
    </source>
</evidence>
<evidence type="ECO:0000256" key="6">
    <source>
        <dbReference type="ARBA" id="ARBA00023136"/>
    </source>
</evidence>
<organism evidence="9 10">
    <name type="scientific">Neorhizobium lilium</name>
    <dbReference type="NCBI Taxonomy" id="2503024"/>
    <lineage>
        <taxon>Bacteria</taxon>
        <taxon>Pseudomonadati</taxon>
        <taxon>Pseudomonadota</taxon>
        <taxon>Alphaproteobacteria</taxon>
        <taxon>Hyphomicrobiales</taxon>
        <taxon>Rhizobiaceae</taxon>
        <taxon>Rhizobium/Agrobacterium group</taxon>
        <taxon>Neorhizobium</taxon>
    </lineage>
</organism>
<evidence type="ECO:0000256" key="3">
    <source>
        <dbReference type="ARBA" id="ARBA00022475"/>
    </source>
</evidence>
<evidence type="ECO:0000313" key="9">
    <source>
        <dbReference type="EMBL" id="RWX76750.1"/>
    </source>
</evidence>
<dbReference type="PANTHER" id="PTHR43163:SF6">
    <property type="entry name" value="DIPEPTIDE TRANSPORT SYSTEM PERMEASE PROTEIN DPPB-RELATED"/>
    <property type="match status" value="1"/>
</dbReference>
<keyword evidence="2 7" id="KW-0813">Transport</keyword>
<sequence length="317" mass="33726">MLAFISRRMAAAAAMLLVIGTIIFSLLIIIPGDPAELLLSTGGGSASPEAIANLRSNMGLDQPVLVQYVSFLYNTARLDFGTSIVDNGSISSVIALRLPRTLEIIVAGTILALLLAIPAGTAAGLRAGGKFDIATSAINALLTSVPGFVLGTLFIYFFAQVLGWLPAGGYVALATNPAQHLQMLILPSLTVGLHLATIVFRMTRASVLEMRGHDWVRTAVAKGLRRKNVVRRHILYNALGPIITVVGLQLGILLGSTVLVEFVYNWPGLSGLLVSAVEQRDYPTVRAVILTVAAIFIGINLVIDILSSLLDPRIRLQ</sequence>
<comment type="subcellular location">
    <subcellularLocation>
        <location evidence="1 7">Cell membrane</location>
        <topology evidence="1 7">Multi-pass membrane protein</topology>
    </subcellularLocation>
</comment>
<dbReference type="InterPro" id="IPR035906">
    <property type="entry name" value="MetI-like_sf"/>
</dbReference>
<keyword evidence="4 7" id="KW-0812">Transmembrane</keyword>
<evidence type="ECO:0000256" key="2">
    <source>
        <dbReference type="ARBA" id="ARBA00022448"/>
    </source>
</evidence>
<gene>
    <name evidence="9" type="ORF">EPK99_13820</name>
</gene>
<dbReference type="CDD" id="cd06261">
    <property type="entry name" value="TM_PBP2"/>
    <property type="match status" value="1"/>
</dbReference>
<feature type="domain" description="ABC transmembrane type-1" evidence="8">
    <location>
        <begin position="98"/>
        <end position="307"/>
    </location>
</feature>
<keyword evidence="3" id="KW-1003">Cell membrane</keyword>
<dbReference type="GO" id="GO:0005886">
    <property type="term" value="C:plasma membrane"/>
    <property type="evidence" value="ECO:0007669"/>
    <property type="project" value="UniProtKB-SubCell"/>
</dbReference>
<evidence type="ECO:0000256" key="4">
    <source>
        <dbReference type="ARBA" id="ARBA00022692"/>
    </source>
</evidence>
<proteinExistence type="inferred from homology"/>
<evidence type="ECO:0000256" key="5">
    <source>
        <dbReference type="ARBA" id="ARBA00022989"/>
    </source>
</evidence>
<keyword evidence="6 7" id="KW-0472">Membrane</keyword>